<reference evidence="3" key="1">
    <citation type="submission" date="2013-02" db="EMBL/GenBank/DDBJ databases">
        <authorList>
            <person name="Hughes D."/>
        </authorList>
    </citation>
    <scope>NUCLEOTIDE SEQUENCE</scope>
    <source>
        <strain>Durham</strain>
        <strain evidence="3">NC isolate 2 -- Noor lab</strain>
    </source>
</reference>
<proteinExistence type="predicted"/>
<protein>
    <recommendedName>
        <fullName evidence="4">VM domain-containing protein</fullName>
    </recommendedName>
</protein>
<evidence type="ECO:0000256" key="1">
    <source>
        <dbReference type="SAM" id="SignalP"/>
    </source>
</evidence>
<dbReference type="AlphaFoldDB" id="T1GAP2"/>
<accession>T1GAP2</accession>
<feature type="signal peptide" evidence="1">
    <location>
        <begin position="1"/>
        <end position="15"/>
    </location>
</feature>
<keyword evidence="3" id="KW-1185">Reference proteome</keyword>
<keyword evidence="1" id="KW-0732">Signal</keyword>
<dbReference type="EnsemblMetazoa" id="MESCA000301-RA">
    <property type="protein sequence ID" value="MESCA000301-PA"/>
    <property type="gene ID" value="MESCA000301"/>
</dbReference>
<dbReference type="EMBL" id="CAQQ02152340">
    <property type="status" value="NOT_ANNOTATED_CDS"/>
    <property type="molecule type" value="Genomic_DNA"/>
</dbReference>
<sequence>MKFVIIAALLGLACADVSHLTNTYLPPFHGSASSYTPQFSAPAVQNYHHEETQVIPQYQEQSFESTNVNRQYLAPAASAPAPVYHAPAPAPVYHAPAPVVHQEVAQTQFVPQVAPAPAPVYHAPAPVVHHEVAQTQFVPQVAPAPAPVYHAPAPQRVGRISTRPI</sequence>
<reference evidence="2" key="2">
    <citation type="submission" date="2015-06" db="UniProtKB">
        <authorList>
            <consortium name="EnsemblMetazoa"/>
        </authorList>
    </citation>
    <scope>IDENTIFICATION</scope>
</reference>
<dbReference type="Proteomes" id="UP000015102">
    <property type="component" value="Unassembled WGS sequence"/>
</dbReference>
<evidence type="ECO:0000313" key="3">
    <source>
        <dbReference type="Proteomes" id="UP000015102"/>
    </source>
</evidence>
<organism evidence="2 3">
    <name type="scientific">Megaselia scalaris</name>
    <name type="common">Humpbacked fly</name>
    <name type="synonym">Phora scalaris</name>
    <dbReference type="NCBI Taxonomy" id="36166"/>
    <lineage>
        <taxon>Eukaryota</taxon>
        <taxon>Metazoa</taxon>
        <taxon>Ecdysozoa</taxon>
        <taxon>Arthropoda</taxon>
        <taxon>Hexapoda</taxon>
        <taxon>Insecta</taxon>
        <taxon>Pterygota</taxon>
        <taxon>Neoptera</taxon>
        <taxon>Endopterygota</taxon>
        <taxon>Diptera</taxon>
        <taxon>Brachycera</taxon>
        <taxon>Muscomorpha</taxon>
        <taxon>Platypezoidea</taxon>
        <taxon>Phoridae</taxon>
        <taxon>Megaseliini</taxon>
        <taxon>Megaselia</taxon>
    </lineage>
</organism>
<dbReference type="HOGENOM" id="CLU_1612710_0_0_1"/>
<evidence type="ECO:0008006" key="4">
    <source>
        <dbReference type="Google" id="ProtNLM"/>
    </source>
</evidence>
<name>T1GAP2_MEGSC</name>
<feature type="chain" id="PRO_5013288699" description="VM domain-containing protein" evidence="1">
    <location>
        <begin position="16"/>
        <end position="165"/>
    </location>
</feature>
<evidence type="ECO:0000313" key="2">
    <source>
        <dbReference type="EnsemblMetazoa" id="MESCA000301-PA"/>
    </source>
</evidence>
<dbReference type="EMBL" id="CAQQ02152341">
    <property type="status" value="NOT_ANNOTATED_CDS"/>
    <property type="molecule type" value="Genomic_DNA"/>
</dbReference>